<dbReference type="Pfam" id="PF00782">
    <property type="entry name" value="DSPc"/>
    <property type="match status" value="1"/>
</dbReference>
<evidence type="ECO:0000313" key="7">
    <source>
        <dbReference type="Proteomes" id="UP000294325"/>
    </source>
</evidence>
<dbReference type="InterPro" id="IPR000387">
    <property type="entry name" value="Tyr_Pase_dom"/>
</dbReference>
<dbReference type="AlphaFoldDB" id="A0A4P7C0W0"/>
<feature type="domain" description="Tyrosine specific protein phosphatases" evidence="5">
    <location>
        <begin position="220"/>
        <end position="269"/>
    </location>
</feature>
<organism evidence="6 7">
    <name type="scientific">Nitrosococcus wardiae</name>
    <dbReference type="NCBI Taxonomy" id="1814290"/>
    <lineage>
        <taxon>Bacteria</taxon>
        <taxon>Pseudomonadati</taxon>
        <taxon>Pseudomonadota</taxon>
        <taxon>Gammaproteobacteria</taxon>
        <taxon>Chromatiales</taxon>
        <taxon>Chromatiaceae</taxon>
        <taxon>Nitrosococcus</taxon>
    </lineage>
</organism>
<evidence type="ECO:0000256" key="1">
    <source>
        <dbReference type="ARBA" id="ARBA00008601"/>
    </source>
</evidence>
<evidence type="ECO:0000313" key="6">
    <source>
        <dbReference type="EMBL" id="QBQ55054.1"/>
    </source>
</evidence>
<keyword evidence="7" id="KW-1185">Reference proteome</keyword>
<accession>A0A4P7C0W0</accession>
<keyword evidence="2" id="KW-0378">Hydrolase</keyword>
<evidence type="ECO:0000256" key="2">
    <source>
        <dbReference type="ARBA" id="ARBA00022801"/>
    </source>
</evidence>
<dbReference type="PROSITE" id="PS50054">
    <property type="entry name" value="TYR_PHOSPHATASE_DUAL"/>
    <property type="match status" value="1"/>
</dbReference>
<dbReference type="PROSITE" id="PS00383">
    <property type="entry name" value="TYR_PHOSPHATASE_1"/>
    <property type="match status" value="1"/>
</dbReference>
<comment type="similarity">
    <text evidence="1">Belongs to the protein-tyrosine phosphatase family. Non-receptor class dual specificity subfamily.</text>
</comment>
<dbReference type="PANTHER" id="PTHR45961:SF6">
    <property type="entry name" value="IP21249P"/>
    <property type="match status" value="1"/>
</dbReference>
<reference evidence="6 7" key="1">
    <citation type="submission" date="2019-03" db="EMBL/GenBank/DDBJ databases">
        <title>The genome sequence of Nitrosococcus wardiae strain D1FHST reveals the archetypal metabolic capacity of ammonia-oxidizing Gammaproteobacteria.</title>
        <authorList>
            <person name="Wang L."/>
            <person name="Lim C.K."/>
            <person name="Hanson T.E."/>
            <person name="Dang H."/>
            <person name="Klotz M.G."/>
        </authorList>
    </citation>
    <scope>NUCLEOTIDE SEQUENCE [LARGE SCALE GENOMIC DNA]</scope>
    <source>
        <strain evidence="6 7">D1FHS</strain>
    </source>
</reference>
<protein>
    <recommendedName>
        <fullName evidence="8">Tyrosine specific protein phosphatases domain-containing protein</fullName>
    </recommendedName>
</protein>
<dbReference type="InterPro" id="IPR000340">
    <property type="entry name" value="Dual-sp_phosphatase_cat-dom"/>
</dbReference>
<dbReference type="Gene3D" id="3.90.190.10">
    <property type="entry name" value="Protein tyrosine phosphatase superfamily"/>
    <property type="match status" value="1"/>
</dbReference>
<dbReference type="SMART" id="SM00195">
    <property type="entry name" value="DSPc"/>
    <property type="match status" value="1"/>
</dbReference>
<evidence type="ECO:0000259" key="5">
    <source>
        <dbReference type="PROSITE" id="PS50056"/>
    </source>
</evidence>
<sequence>MISMESFETSSYPANEEGALVTFASPKGDQRYVRICALHFAPPLSNNFLLPQFPLTATIEAESDWPEIQFALEISHLDGSRQRIPMGLTQQQGPRRQFKVTFLPPQPGPYRIGIELSASAQSIPLFETEVAICEPRAHESWTLGPMITEIEPYLYIGNAAAAANPKLHPKDAEGLLERQGIRAVLNAAEERDPHPALLNSGIDYAHFPFQDFSHNPLEEARLWEAVQWMACHIEKKRSVFVHCHAGIGRSGSLVVAYLLLFGCPQDTFDTIVHRINTKLKLKGHYIYPHVGIPDTINTLRTRLASSDPAWESRYPPEAVSKIHAVSIASLRISNAPPLIEEHICTEHPHLVRQGISLTCRVRVDYQSTPPRGVYLLTNLNQDGPSFEKIFMSPTEEKGIFEVTVTPRRAGDEFWLTAYATPRRYDHELTAMWVGQDIRFRVIEQ</sequence>
<name>A0A4P7C0W0_9GAMM</name>
<evidence type="ECO:0000259" key="4">
    <source>
        <dbReference type="PROSITE" id="PS50054"/>
    </source>
</evidence>
<dbReference type="InterPro" id="IPR020422">
    <property type="entry name" value="TYR_PHOSPHATASE_DUAL_dom"/>
</dbReference>
<gene>
    <name evidence="6" type="ORF">E3U44_11420</name>
</gene>
<evidence type="ECO:0008006" key="8">
    <source>
        <dbReference type="Google" id="ProtNLM"/>
    </source>
</evidence>
<dbReference type="PANTHER" id="PTHR45961">
    <property type="entry name" value="IP21249P"/>
    <property type="match status" value="1"/>
</dbReference>
<dbReference type="EMBL" id="CP038033">
    <property type="protein sequence ID" value="QBQ55054.1"/>
    <property type="molecule type" value="Genomic_DNA"/>
</dbReference>
<dbReference type="CDD" id="cd14498">
    <property type="entry name" value="DSP"/>
    <property type="match status" value="1"/>
</dbReference>
<dbReference type="InterPro" id="IPR052103">
    <property type="entry name" value="Dual_spec_Phospatases"/>
</dbReference>
<keyword evidence="3" id="KW-0904">Protein phosphatase</keyword>
<dbReference type="InterPro" id="IPR016130">
    <property type="entry name" value="Tyr_Pase_AS"/>
</dbReference>
<feature type="domain" description="Tyrosine-protein phosphatase" evidence="4">
    <location>
        <begin position="146"/>
        <end position="305"/>
    </location>
</feature>
<dbReference type="SUPFAM" id="SSF52799">
    <property type="entry name" value="(Phosphotyrosine protein) phosphatases II"/>
    <property type="match status" value="1"/>
</dbReference>
<evidence type="ECO:0000256" key="3">
    <source>
        <dbReference type="ARBA" id="ARBA00022912"/>
    </source>
</evidence>
<dbReference type="PROSITE" id="PS50056">
    <property type="entry name" value="TYR_PHOSPHATASE_2"/>
    <property type="match status" value="1"/>
</dbReference>
<dbReference type="InterPro" id="IPR029021">
    <property type="entry name" value="Prot-tyrosine_phosphatase-like"/>
</dbReference>
<dbReference type="GO" id="GO:0004721">
    <property type="term" value="F:phosphoprotein phosphatase activity"/>
    <property type="evidence" value="ECO:0007669"/>
    <property type="project" value="UniProtKB-KW"/>
</dbReference>
<dbReference type="KEGG" id="nwr:E3U44_11420"/>
<proteinExistence type="inferred from homology"/>
<dbReference type="OrthoDB" id="9806482at2"/>
<dbReference type="Proteomes" id="UP000294325">
    <property type="component" value="Chromosome"/>
</dbReference>